<evidence type="ECO:0000256" key="3">
    <source>
        <dbReference type="ARBA" id="ARBA00022553"/>
    </source>
</evidence>
<dbReference type="PROSITE" id="PS50109">
    <property type="entry name" value="HIS_KIN"/>
    <property type="match status" value="1"/>
</dbReference>
<dbReference type="EMBL" id="NFKK01000002">
    <property type="protein sequence ID" value="OUP54057.1"/>
    <property type="molecule type" value="Genomic_DNA"/>
</dbReference>
<dbReference type="CDD" id="cd00075">
    <property type="entry name" value="HATPase"/>
    <property type="match status" value="1"/>
</dbReference>
<dbReference type="SUPFAM" id="SSF47384">
    <property type="entry name" value="Homodimeric domain of signal transducing histidine kinase"/>
    <property type="match status" value="1"/>
</dbReference>
<sequence length="299" mass="32921">MMAQILLLLAAAVLLCVSVMLFFRTRKTHDRLDNMIDCAIRGEFQPTRYDESQISRTEQKLAQYLSASVLSRTSLDEDRARIQSLIGDISHQTRTPIANILLYTSLLDEEPLTEEQHALVKQACQQAEKLRFLIDSLVKTSHLETGLVQAHPVTSPLAPMLESLYQTYLPASQDKNIELTVAPTTVSAHFDPKWTTEAVGNLIDNAIKYTPEGGMVQITVQDAPMYCAVCVADSGPGIAETEHAKIFARFYRAPSAAQIPGVGIGLYLTRQILRAQNGYIKVSSAPGKGAVFSAFLPKN</sequence>
<dbReference type="Pfam" id="PF02518">
    <property type="entry name" value="HATPase_c"/>
    <property type="match status" value="1"/>
</dbReference>
<gene>
    <name evidence="8" type="ORF">B5F17_02280</name>
</gene>
<dbReference type="PRINTS" id="PR00344">
    <property type="entry name" value="BCTRLSENSOR"/>
</dbReference>
<dbReference type="SUPFAM" id="SSF55874">
    <property type="entry name" value="ATPase domain of HSP90 chaperone/DNA topoisomerase II/histidine kinase"/>
    <property type="match status" value="1"/>
</dbReference>
<dbReference type="Gene3D" id="3.30.565.10">
    <property type="entry name" value="Histidine kinase-like ATPase, C-terminal domain"/>
    <property type="match status" value="1"/>
</dbReference>
<dbReference type="PANTHER" id="PTHR43711">
    <property type="entry name" value="TWO-COMPONENT HISTIDINE KINASE"/>
    <property type="match status" value="1"/>
</dbReference>
<comment type="caution">
    <text evidence="8">The sequence shown here is derived from an EMBL/GenBank/DDBJ whole genome shotgun (WGS) entry which is preliminary data.</text>
</comment>
<dbReference type="GO" id="GO:0000155">
    <property type="term" value="F:phosphorelay sensor kinase activity"/>
    <property type="evidence" value="ECO:0007669"/>
    <property type="project" value="InterPro"/>
</dbReference>
<evidence type="ECO:0000256" key="2">
    <source>
        <dbReference type="ARBA" id="ARBA00012438"/>
    </source>
</evidence>
<protein>
    <recommendedName>
        <fullName evidence="2">histidine kinase</fullName>
        <ecNumber evidence="2">2.7.13.3</ecNumber>
    </recommendedName>
</protein>
<dbReference type="InterPro" id="IPR003661">
    <property type="entry name" value="HisK_dim/P_dom"/>
</dbReference>
<reference evidence="9" key="1">
    <citation type="submission" date="2017-04" db="EMBL/GenBank/DDBJ databases">
        <title>Function of individual gut microbiota members based on whole genome sequencing of pure cultures obtained from chicken caecum.</title>
        <authorList>
            <person name="Medvecky M."/>
            <person name="Cejkova D."/>
            <person name="Polansky O."/>
            <person name="Karasova D."/>
            <person name="Kubasova T."/>
            <person name="Cizek A."/>
            <person name="Rychlik I."/>
        </authorList>
    </citation>
    <scope>NUCLEOTIDE SEQUENCE [LARGE SCALE GENOMIC DNA]</scope>
    <source>
        <strain evidence="9">An180</strain>
    </source>
</reference>
<dbReference type="InterPro" id="IPR050736">
    <property type="entry name" value="Sensor_HK_Regulatory"/>
</dbReference>
<dbReference type="PANTHER" id="PTHR43711:SF31">
    <property type="entry name" value="HISTIDINE KINASE"/>
    <property type="match status" value="1"/>
</dbReference>
<proteinExistence type="predicted"/>
<evidence type="ECO:0000313" key="8">
    <source>
        <dbReference type="EMBL" id="OUP54057.1"/>
    </source>
</evidence>
<evidence type="ECO:0000313" key="9">
    <source>
        <dbReference type="Proteomes" id="UP000195897"/>
    </source>
</evidence>
<keyword evidence="3" id="KW-0597">Phosphoprotein</keyword>
<evidence type="ECO:0000256" key="4">
    <source>
        <dbReference type="ARBA" id="ARBA00022679"/>
    </source>
</evidence>
<evidence type="ECO:0000256" key="5">
    <source>
        <dbReference type="ARBA" id="ARBA00022777"/>
    </source>
</evidence>
<keyword evidence="4" id="KW-0808">Transferase</keyword>
<dbReference type="Gene3D" id="1.10.287.130">
    <property type="match status" value="1"/>
</dbReference>
<evidence type="ECO:0000256" key="6">
    <source>
        <dbReference type="ARBA" id="ARBA00023012"/>
    </source>
</evidence>
<dbReference type="InterPro" id="IPR005467">
    <property type="entry name" value="His_kinase_dom"/>
</dbReference>
<evidence type="ECO:0000256" key="1">
    <source>
        <dbReference type="ARBA" id="ARBA00000085"/>
    </source>
</evidence>
<dbReference type="SMART" id="SM00387">
    <property type="entry name" value="HATPase_c"/>
    <property type="match status" value="1"/>
</dbReference>
<comment type="catalytic activity">
    <reaction evidence="1">
        <text>ATP + protein L-histidine = ADP + protein N-phospho-L-histidine.</text>
        <dbReference type="EC" id="2.7.13.3"/>
    </reaction>
</comment>
<dbReference type="EC" id="2.7.13.3" evidence="2"/>
<dbReference type="AlphaFoldDB" id="A0A1Y4LBE8"/>
<feature type="domain" description="Histidine kinase" evidence="7">
    <location>
        <begin position="88"/>
        <end position="299"/>
    </location>
</feature>
<dbReference type="Pfam" id="PF00512">
    <property type="entry name" value="HisKA"/>
    <property type="match status" value="1"/>
</dbReference>
<keyword evidence="5" id="KW-0418">Kinase</keyword>
<evidence type="ECO:0000259" key="7">
    <source>
        <dbReference type="PROSITE" id="PS50109"/>
    </source>
</evidence>
<dbReference type="InterPro" id="IPR036890">
    <property type="entry name" value="HATPase_C_sf"/>
</dbReference>
<dbReference type="CDD" id="cd00082">
    <property type="entry name" value="HisKA"/>
    <property type="match status" value="1"/>
</dbReference>
<organism evidence="8 9">
    <name type="scientific">Butyricicoccus pullicaecorum</name>
    <dbReference type="NCBI Taxonomy" id="501571"/>
    <lineage>
        <taxon>Bacteria</taxon>
        <taxon>Bacillati</taxon>
        <taxon>Bacillota</taxon>
        <taxon>Clostridia</taxon>
        <taxon>Eubacteriales</taxon>
        <taxon>Butyricicoccaceae</taxon>
        <taxon>Butyricicoccus</taxon>
    </lineage>
</organism>
<dbReference type="InterPro" id="IPR003594">
    <property type="entry name" value="HATPase_dom"/>
</dbReference>
<dbReference type="InterPro" id="IPR036097">
    <property type="entry name" value="HisK_dim/P_sf"/>
</dbReference>
<keyword evidence="6" id="KW-0902">Two-component regulatory system</keyword>
<dbReference type="Proteomes" id="UP000195897">
    <property type="component" value="Unassembled WGS sequence"/>
</dbReference>
<dbReference type="InterPro" id="IPR004358">
    <property type="entry name" value="Sig_transdc_His_kin-like_C"/>
</dbReference>
<name>A0A1Y4LBE8_9FIRM</name>
<accession>A0A1Y4LBE8</accession>
<dbReference type="SMART" id="SM00388">
    <property type="entry name" value="HisKA"/>
    <property type="match status" value="1"/>
</dbReference>